<proteinExistence type="predicted"/>
<sequence length="105" mass="11463">MCLPADGAVRHGTCTKPLHDVCGRLHLRNVNRIPFVIEHIPYESRIGFIVHRSGIFFKQAVVVGFGCNLQTGNSFGVPGMVFPVVAVSVNTQVLQARRPVIGLVE</sequence>
<dbReference type="EMBL" id="VSSQ01003097">
    <property type="protein sequence ID" value="MPM19033.1"/>
    <property type="molecule type" value="Genomic_DNA"/>
</dbReference>
<accession>A0A644XXL9</accession>
<protein>
    <submittedName>
        <fullName evidence="1">Uncharacterized protein</fullName>
    </submittedName>
</protein>
<gene>
    <name evidence="1" type="ORF">SDC9_65451</name>
</gene>
<organism evidence="1">
    <name type="scientific">bioreactor metagenome</name>
    <dbReference type="NCBI Taxonomy" id="1076179"/>
    <lineage>
        <taxon>unclassified sequences</taxon>
        <taxon>metagenomes</taxon>
        <taxon>ecological metagenomes</taxon>
    </lineage>
</organism>
<reference evidence="1" key="1">
    <citation type="submission" date="2019-08" db="EMBL/GenBank/DDBJ databases">
        <authorList>
            <person name="Kucharzyk K."/>
            <person name="Murdoch R.W."/>
            <person name="Higgins S."/>
            <person name="Loffler F."/>
        </authorList>
    </citation>
    <scope>NUCLEOTIDE SEQUENCE</scope>
</reference>
<dbReference type="AlphaFoldDB" id="A0A644XXL9"/>
<comment type="caution">
    <text evidence="1">The sequence shown here is derived from an EMBL/GenBank/DDBJ whole genome shotgun (WGS) entry which is preliminary data.</text>
</comment>
<name>A0A644XXL9_9ZZZZ</name>
<evidence type="ECO:0000313" key="1">
    <source>
        <dbReference type="EMBL" id="MPM19033.1"/>
    </source>
</evidence>